<feature type="transmembrane region" description="Helical" evidence="8">
    <location>
        <begin position="312"/>
        <end position="331"/>
    </location>
</feature>
<keyword evidence="11" id="KW-1185">Reference proteome</keyword>
<feature type="domain" description="Phosphotransferase system EIIC" evidence="9">
    <location>
        <begin position="16"/>
        <end position="348"/>
    </location>
</feature>
<evidence type="ECO:0000256" key="4">
    <source>
        <dbReference type="ARBA" id="ARBA00022597"/>
    </source>
</evidence>
<organism evidence="10 11">
    <name type="scientific">Secundilactobacillus oryzae JCM 18671</name>
    <dbReference type="NCBI Taxonomy" id="1291743"/>
    <lineage>
        <taxon>Bacteria</taxon>
        <taxon>Bacillati</taxon>
        <taxon>Bacillota</taxon>
        <taxon>Bacilli</taxon>
        <taxon>Lactobacillales</taxon>
        <taxon>Lactobacillaceae</taxon>
        <taxon>Secundilactobacillus</taxon>
    </lineage>
</organism>
<dbReference type="OrthoDB" id="396983at2"/>
<dbReference type="GO" id="GO:0009401">
    <property type="term" value="P:phosphoenolpyruvate-dependent sugar phosphotransferase system"/>
    <property type="evidence" value="ECO:0007669"/>
    <property type="project" value="InterPro"/>
</dbReference>
<feature type="transmembrane region" description="Helical" evidence="8">
    <location>
        <begin position="180"/>
        <end position="207"/>
    </location>
</feature>
<keyword evidence="6 8" id="KW-1133">Transmembrane helix</keyword>
<keyword evidence="4" id="KW-0762">Sugar transport</keyword>
<evidence type="ECO:0000256" key="2">
    <source>
        <dbReference type="ARBA" id="ARBA00022448"/>
    </source>
</evidence>
<dbReference type="InterPro" id="IPR003352">
    <property type="entry name" value="PTS_EIIC"/>
</dbReference>
<feature type="transmembrane region" description="Helical" evidence="8">
    <location>
        <begin position="49"/>
        <end position="76"/>
    </location>
</feature>
<feature type="transmembrane region" description="Helical" evidence="8">
    <location>
        <begin position="112"/>
        <end position="129"/>
    </location>
</feature>
<dbReference type="GO" id="GO:0008982">
    <property type="term" value="F:protein-N(PI)-phosphohistidine-sugar phosphotransferase activity"/>
    <property type="evidence" value="ECO:0007669"/>
    <property type="project" value="InterPro"/>
</dbReference>
<sequence>MDKTETSTLTAHNVIMNVLNGLSLGTVVALVPAAILGNLMLAVKGIFPFAANIITLTNLSMVLLASVSALVTALLFKMTPIQSASLAIVAELGSGNWHLVNGAFMVKGTGDVVNIILTMILGVVFLKLVGNKLKAYNVLLLPTLMILIVGVISILTLPYVSSITTALGELIAMVTTMQPILMGVVMAIIFAVLIVTPISVVAIALTISLGGIAAGSANLGIVAGSFVLAFMGYGANSFGTSITHFLGSPKIQMANMLAKPKLFIPVIVSSGLLGGLGAALGVTGTPMSAGFGFSGLVGPLAAYNGGMNGTMGIITIVILFFALPIVLGYLARLSFVKNAHFIDAADLRLDFE</sequence>
<dbReference type="Proteomes" id="UP000028700">
    <property type="component" value="Unassembled WGS sequence"/>
</dbReference>
<evidence type="ECO:0000256" key="5">
    <source>
        <dbReference type="ARBA" id="ARBA00022692"/>
    </source>
</evidence>
<evidence type="ECO:0000256" key="3">
    <source>
        <dbReference type="ARBA" id="ARBA00022475"/>
    </source>
</evidence>
<gene>
    <name evidence="10" type="primary">pfoSR</name>
    <name evidence="10" type="ORF">LOSG293_040180</name>
</gene>
<feature type="transmembrane region" description="Helical" evidence="8">
    <location>
        <begin position="136"/>
        <end position="160"/>
    </location>
</feature>
<feature type="transmembrane region" description="Helical" evidence="8">
    <location>
        <begin position="21"/>
        <end position="43"/>
    </location>
</feature>
<evidence type="ECO:0000259" key="9">
    <source>
        <dbReference type="Pfam" id="PF13303"/>
    </source>
</evidence>
<evidence type="ECO:0000256" key="7">
    <source>
        <dbReference type="ARBA" id="ARBA00023136"/>
    </source>
</evidence>
<reference evidence="10" key="1">
    <citation type="journal article" date="2014" name="Genome Announc.">
        <title>Draft Genome Sequence of Lactobacillus oryzae Strain SG293T.</title>
        <authorList>
            <person name="Tanizawa Y."/>
            <person name="Fujisawa T."/>
            <person name="Mochizuki T."/>
            <person name="Kaminuma E."/>
            <person name="Nakamura Y."/>
            <person name="Tohno M."/>
        </authorList>
    </citation>
    <scope>NUCLEOTIDE SEQUENCE [LARGE SCALE GENOMIC DNA]</scope>
    <source>
        <strain evidence="10">SG293</strain>
    </source>
</reference>
<comment type="caution">
    <text evidence="10">The sequence shown here is derived from an EMBL/GenBank/DDBJ whole genome shotgun (WGS) entry which is preliminary data.</text>
</comment>
<accession>A0A081BGV4</accession>
<keyword evidence="10" id="KW-0808">Transferase</keyword>
<evidence type="ECO:0000313" key="11">
    <source>
        <dbReference type="Proteomes" id="UP000028700"/>
    </source>
</evidence>
<name>A0A081BGV4_9LACO</name>
<proteinExistence type="predicted"/>
<keyword evidence="2" id="KW-0813">Transport</keyword>
<dbReference type="Pfam" id="PF13303">
    <property type="entry name" value="PTS_EIIC_2"/>
    <property type="match status" value="1"/>
</dbReference>
<evidence type="ECO:0000256" key="6">
    <source>
        <dbReference type="ARBA" id="ARBA00022989"/>
    </source>
</evidence>
<dbReference type="GO" id="GO:0005886">
    <property type="term" value="C:plasma membrane"/>
    <property type="evidence" value="ECO:0007669"/>
    <property type="project" value="UniProtKB-SubCell"/>
</dbReference>
<dbReference type="EMBL" id="BBJM01000004">
    <property type="protein sequence ID" value="GAK47272.1"/>
    <property type="molecule type" value="Genomic_DNA"/>
</dbReference>
<protein>
    <submittedName>
        <fullName evidence="10">Fructose-specific phosphotransferase system enzyme IIBC component</fullName>
    </submittedName>
</protein>
<comment type="subcellular location">
    <subcellularLocation>
        <location evidence="1">Cell membrane</location>
        <topology evidence="1">Multi-pass membrane protein</topology>
    </subcellularLocation>
</comment>
<dbReference type="AlphaFoldDB" id="A0A081BGV4"/>
<keyword evidence="5 8" id="KW-0812">Transmembrane</keyword>
<evidence type="ECO:0000256" key="1">
    <source>
        <dbReference type="ARBA" id="ARBA00004651"/>
    </source>
</evidence>
<keyword evidence="3" id="KW-1003">Cell membrane</keyword>
<evidence type="ECO:0000256" key="8">
    <source>
        <dbReference type="SAM" id="Phobius"/>
    </source>
</evidence>
<dbReference type="RefSeq" id="WP_051907164.1">
    <property type="nucleotide sequence ID" value="NZ_BBJM01000004.1"/>
</dbReference>
<feature type="transmembrane region" description="Helical" evidence="8">
    <location>
        <begin position="219"/>
        <end position="242"/>
    </location>
</feature>
<feature type="transmembrane region" description="Helical" evidence="8">
    <location>
        <begin position="262"/>
        <end position="282"/>
    </location>
</feature>
<evidence type="ECO:0000313" key="10">
    <source>
        <dbReference type="EMBL" id="GAK47272.1"/>
    </source>
</evidence>
<dbReference type="eggNOG" id="COG3641">
    <property type="taxonomic scope" value="Bacteria"/>
</dbReference>
<keyword evidence="7 8" id="KW-0472">Membrane</keyword>